<accession>A0A0K0DZU0</accession>
<protein>
    <submittedName>
        <fullName evidence="2 3">Uncharacterized protein</fullName>
    </submittedName>
</protein>
<organism evidence="2">
    <name type="scientific">Strongyloides stercoralis</name>
    <name type="common">Threadworm</name>
    <dbReference type="NCBI Taxonomy" id="6248"/>
    <lineage>
        <taxon>Eukaryota</taxon>
        <taxon>Metazoa</taxon>
        <taxon>Ecdysozoa</taxon>
        <taxon>Nematoda</taxon>
        <taxon>Chromadorea</taxon>
        <taxon>Rhabditida</taxon>
        <taxon>Tylenchina</taxon>
        <taxon>Panagrolaimomorpha</taxon>
        <taxon>Strongyloidoidea</taxon>
        <taxon>Strongyloididae</taxon>
        <taxon>Strongyloides</taxon>
    </lineage>
</organism>
<dbReference type="AlphaFoldDB" id="A0A0K0DZU0"/>
<keyword evidence="1" id="KW-1185">Reference proteome</keyword>
<dbReference type="WBParaSite" id="TCONS_00013069.p1">
    <property type="protein sequence ID" value="TCONS_00013069.p1"/>
    <property type="gene ID" value="XLOC_008865"/>
</dbReference>
<proteinExistence type="predicted"/>
<dbReference type="WBParaSite" id="SSTP_0000275100.1">
    <property type="protein sequence ID" value="SSTP_0000275100.1"/>
    <property type="gene ID" value="SSTP_0000275100"/>
</dbReference>
<sequence length="104" mass="12493">MIFFSVNNILFSFIFLIGIIRINCQYSYPPNNFYGFHPQPYQNNLNMFRLELQAEKLAREEEARLDSLEKYMTNMVILIKQLKTTFEMLHNVQPNHHHNYHRGG</sequence>
<evidence type="ECO:0000313" key="3">
    <source>
        <dbReference type="WBParaSite" id="TCONS_00013069.p1"/>
    </source>
</evidence>
<evidence type="ECO:0000313" key="1">
    <source>
        <dbReference type="Proteomes" id="UP000035681"/>
    </source>
</evidence>
<evidence type="ECO:0000313" key="2">
    <source>
        <dbReference type="WBParaSite" id="SSTP_0000275100.1"/>
    </source>
</evidence>
<dbReference type="Proteomes" id="UP000035681">
    <property type="component" value="Unplaced"/>
</dbReference>
<reference evidence="2" key="1">
    <citation type="submission" date="2015-08" db="UniProtKB">
        <authorList>
            <consortium name="WormBaseParasite"/>
        </authorList>
    </citation>
    <scope>IDENTIFICATION</scope>
</reference>
<name>A0A0K0DZU0_STRER</name>